<accession>A0ABQ5AIE3</accession>
<reference evidence="1" key="2">
    <citation type="submission" date="2022-01" db="EMBL/GenBank/DDBJ databases">
        <authorList>
            <person name="Yamashiro T."/>
            <person name="Shiraishi A."/>
            <person name="Satake H."/>
            <person name="Nakayama K."/>
        </authorList>
    </citation>
    <scope>NUCLEOTIDE SEQUENCE</scope>
</reference>
<reference evidence="1" key="1">
    <citation type="journal article" date="2022" name="Int. J. Mol. Sci.">
        <title>Draft Genome of Tanacetum Coccineum: Genomic Comparison of Closely Related Tanacetum-Family Plants.</title>
        <authorList>
            <person name="Yamashiro T."/>
            <person name="Shiraishi A."/>
            <person name="Nakayama K."/>
            <person name="Satake H."/>
        </authorList>
    </citation>
    <scope>NUCLEOTIDE SEQUENCE</scope>
</reference>
<evidence type="ECO:0000313" key="1">
    <source>
        <dbReference type="EMBL" id="GJT01804.1"/>
    </source>
</evidence>
<name>A0ABQ5AIE3_9ASTR</name>
<dbReference type="Proteomes" id="UP001151760">
    <property type="component" value="Unassembled WGS sequence"/>
</dbReference>
<protein>
    <submittedName>
        <fullName evidence="1">Uncharacterized protein</fullName>
    </submittedName>
</protein>
<dbReference type="EMBL" id="BQNB010012299">
    <property type="protein sequence ID" value="GJT01804.1"/>
    <property type="molecule type" value="Genomic_DNA"/>
</dbReference>
<proteinExistence type="predicted"/>
<organism evidence="1 2">
    <name type="scientific">Tanacetum coccineum</name>
    <dbReference type="NCBI Taxonomy" id="301880"/>
    <lineage>
        <taxon>Eukaryota</taxon>
        <taxon>Viridiplantae</taxon>
        <taxon>Streptophyta</taxon>
        <taxon>Embryophyta</taxon>
        <taxon>Tracheophyta</taxon>
        <taxon>Spermatophyta</taxon>
        <taxon>Magnoliopsida</taxon>
        <taxon>eudicotyledons</taxon>
        <taxon>Gunneridae</taxon>
        <taxon>Pentapetalae</taxon>
        <taxon>asterids</taxon>
        <taxon>campanulids</taxon>
        <taxon>Asterales</taxon>
        <taxon>Asteraceae</taxon>
        <taxon>Asteroideae</taxon>
        <taxon>Anthemideae</taxon>
        <taxon>Anthemidinae</taxon>
        <taxon>Tanacetum</taxon>
    </lineage>
</organism>
<evidence type="ECO:0000313" key="2">
    <source>
        <dbReference type="Proteomes" id="UP001151760"/>
    </source>
</evidence>
<keyword evidence="2" id="KW-1185">Reference proteome</keyword>
<gene>
    <name evidence="1" type="ORF">Tco_0822973</name>
</gene>
<comment type="caution">
    <text evidence="1">The sequence shown here is derived from an EMBL/GenBank/DDBJ whole genome shotgun (WGS) entry which is preliminary data.</text>
</comment>
<sequence length="181" mass="20188">MEAIAVKLDIISFRVRSRALVPLFDFGAGQYSVVNYSFHVAPGPPNSTLVNIQKASYTKQLPQQPTLTQRARSAGTLLQQSTEHSTLVITVTEEFIEDNTLSFKLDRIQRIWLNIQPKAKYSASVVLIFPVLSFVSLMTAIQSISQKQALTSRRHYFLGILTSPHDPASSKLLQNLLVDMA</sequence>